<dbReference type="AlphaFoldDB" id="K7A8B1"/>
<name>K7A8B1_9ALTE</name>
<organism evidence="1 2">
    <name type="scientific">Paraglaciecola psychrophila 170</name>
    <dbReference type="NCBI Taxonomy" id="1129794"/>
    <lineage>
        <taxon>Bacteria</taxon>
        <taxon>Pseudomonadati</taxon>
        <taxon>Pseudomonadota</taxon>
        <taxon>Gammaproteobacteria</taxon>
        <taxon>Alteromonadales</taxon>
        <taxon>Alteromonadaceae</taxon>
        <taxon>Paraglaciecola</taxon>
    </lineage>
</organism>
<gene>
    <name evidence="1" type="ORF">C427_4645</name>
</gene>
<evidence type="ECO:0000313" key="2">
    <source>
        <dbReference type="Proteomes" id="UP000011864"/>
    </source>
</evidence>
<evidence type="ECO:0000313" key="1">
    <source>
        <dbReference type="EMBL" id="AGH46744.1"/>
    </source>
</evidence>
<dbReference type="Proteomes" id="UP000011864">
    <property type="component" value="Chromosome"/>
</dbReference>
<dbReference type="STRING" id="1129794.C427_4645"/>
<keyword evidence="2" id="KW-1185">Reference proteome</keyword>
<accession>K7A8B1</accession>
<sequence length="52" mass="5775">MSVEGKLLEDIRAATKSGMALGNERFKNELASLTGRRLHALPPVRKPGWRKS</sequence>
<proteinExistence type="predicted"/>
<reference evidence="1 2" key="1">
    <citation type="journal article" date="2013" name="Genome Announc.">
        <title>Complete Genome Sequence of Glaciecola psychrophila Strain 170T.</title>
        <authorList>
            <person name="Yin J."/>
            <person name="Chen J."/>
            <person name="Liu G."/>
            <person name="Yu Y."/>
            <person name="Song L."/>
            <person name="Wang X."/>
            <person name="Qu X."/>
        </authorList>
    </citation>
    <scope>NUCLEOTIDE SEQUENCE [LARGE SCALE GENOMIC DNA]</scope>
    <source>
        <strain evidence="1 2">170</strain>
    </source>
</reference>
<protein>
    <submittedName>
        <fullName evidence="1">Uncharacterized protein</fullName>
    </submittedName>
</protein>
<dbReference type="KEGG" id="gps:C427_4645"/>
<dbReference type="HOGENOM" id="CLU_3082869_0_0_6"/>
<dbReference type="EMBL" id="CP003837">
    <property type="protein sequence ID" value="AGH46744.1"/>
    <property type="molecule type" value="Genomic_DNA"/>
</dbReference>